<sequence>MEDRSNDDVLKEYLAYKMYELLSPIHFKTRLATLEYTDTRGEKDELHPLAIFLNDSKNSLYNDEGAWAARKPKNHTLLTILIEDDKVVARRHDAKVLKRFVHPLNQEETVSITNAFFQFMIGNTDFSTAYSHNQKLIFKEGKSYPIPYDFDMSGLVNASYSVVSNINNTSLDIDKVTERQYRGFKRNPALFEDTRRHFLSKESEILKILEAHKSLFKEARSYEMAHNYVSDFFAILKNDLRFQKEILKVAREK</sequence>
<protein>
    <submittedName>
        <fullName evidence="1">Uncharacterized protein</fullName>
    </submittedName>
</protein>
<evidence type="ECO:0000313" key="1">
    <source>
        <dbReference type="EMBL" id="KAA2219130.1"/>
    </source>
</evidence>
<comment type="caution">
    <text evidence="1">The sequence shown here is derived from an EMBL/GenBank/DDBJ whole genome shotgun (WGS) entry which is preliminary data.</text>
</comment>
<dbReference type="RefSeq" id="WP_154917607.1">
    <property type="nucleotide sequence ID" value="NZ_VUOE01000001.1"/>
</dbReference>
<accession>A0A5B2TZN6</accession>
<dbReference type="Proteomes" id="UP000323188">
    <property type="component" value="Unassembled WGS sequence"/>
</dbReference>
<organism evidence="1 2">
    <name type="scientific">Maribacter flavus</name>
    <dbReference type="NCBI Taxonomy" id="1658664"/>
    <lineage>
        <taxon>Bacteria</taxon>
        <taxon>Pseudomonadati</taxon>
        <taxon>Bacteroidota</taxon>
        <taxon>Flavobacteriia</taxon>
        <taxon>Flavobacteriales</taxon>
        <taxon>Flavobacteriaceae</taxon>
        <taxon>Maribacter</taxon>
    </lineage>
</organism>
<reference evidence="1 2" key="1">
    <citation type="submission" date="2019-09" db="EMBL/GenBank/DDBJ databases">
        <authorList>
            <person name="Khan S.A."/>
            <person name="Jeon C.O."/>
            <person name="Chun B.H."/>
            <person name="Jeong S.E."/>
        </authorList>
    </citation>
    <scope>NUCLEOTIDE SEQUENCE [LARGE SCALE GENOMIC DNA]</scope>
    <source>
        <strain evidence="1 2">KCTC 42508</strain>
    </source>
</reference>
<dbReference type="EMBL" id="VUOE01000001">
    <property type="protein sequence ID" value="KAA2219130.1"/>
    <property type="molecule type" value="Genomic_DNA"/>
</dbReference>
<evidence type="ECO:0000313" key="2">
    <source>
        <dbReference type="Proteomes" id="UP000323188"/>
    </source>
</evidence>
<dbReference type="AlphaFoldDB" id="A0A5B2TZN6"/>
<name>A0A5B2TZN6_9FLAO</name>
<proteinExistence type="predicted"/>
<gene>
    <name evidence="1" type="ORF">F0361_05835</name>
</gene>